<dbReference type="FunFam" id="3.40.50.12780:FF:000012">
    <property type="entry name" value="Non-ribosomal peptide synthetase"/>
    <property type="match status" value="3"/>
</dbReference>
<dbReference type="RefSeq" id="WP_221483525.1">
    <property type="nucleotide sequence ID" value="NZ_JACHMO010000001.1"/>
</dbReference>
<reference evidence="8 9" key="1">
    <citation type="submission" date="2020-08" db="EMBL/GenBank/DDBJ databases">
        <title>Sequencing the genomes of 1000 actinobacteria strains.</title>
        <authorList>
            <person name="Klenk H.-P."/>
        </authorList>
    </citation>
    <scope>NUCLEOTIDE SEQUENCE [LARGE SCALE GENOMIC DNA]</scope>
    <source>
        <strain evidence="8 9">DSM 45486</strain>
    </source>
</reference>
<dbReference type="InterPro" id="IPR025110">
    <property type="entry name" value="AMP-bd_C"/>
</dbReference>
<dbReference type="PANTHER" id="PTHR45527:SF1">
    <property type="entry name" value="FATTY ACID SYNTHASE"/>
    <property type="match status" value="1"/>
</dbReference>
<dbReference type="GO" id="GO:0031177">
    <property type="term" value="F:phosphopantetheine binding"/>
    <property type="evidence" value="ECO:0007669"/>
    <property type="project" value="InterPro"/>
</dbReference>
<dbReference type="Proteomes" id="UP000552097">
    <property type="component" value="Unassembled WGS sequence"/>
</dbReference>
<dbReference type="InterPro" id="IPR020806">
    <property type="entry name" value="PKS_PP-bd"/>
</dbReference>
<dbReference type="Gene3D" id="1.10.1200.10">
    <property type="entry name" value="ACP-like"/>
    <property type="match status" value="4"/>
</dbReference>
<dbReference type="SUPFAM" id="SSF56801">
    <property type="entry name" value="Acetyl-CoA synthetase-like"/>
    <property type="match status" value="3"/>
</dbReference>
<feature type="domain" description="Carrier" evidence="7">
    <location>
        <begin position="4541"/>
        <end position="4615"/>
    </location>
</feature>
<dbReference type="InterPro" id="IPR023213">
    <property type="entry name" value="CAT-like_dom_sf"/>
</dbReference>
<keyword evidence="9" id="KW-1185">Reference proteome</keyword>
<dbReference type="InterPro" id="IPR001242">
    <property type="entry name" value="Condensation_dom"/>
</dbReference>
<dbReference type="PANTHER" id="PTHR45527">
    <property type="entry name" value="NONRIBOSOMAL PEPTIDE SYNTHETASE"/>
    <property type="match status" value="1"/>
</dbReference>
<feature type="domain" description="Carrier" evidence="7">
    <location>
        <begin position="951"/>
        <end position="1030"/>
    </location>
</feature>
<evidence type="ECO:0000256" key="4">
    <source>
        <dbReference type="ARBA" id="ARBA00022553"/>
    </source>
</evidence>
<evidence type="ECO:0000256" key="5">
    <source>
        <dbReference type="ARBA" id="ARBA00022737"/>
    </source>
</evidence>
<feature type="domain" description="Carrier" evidence="7">
    <location>
        <begin position="3509"/>
        <end position="3583"/>
    </location>
</feature>
<dbReference type="GO" id="GO:0043041">
    <property type="term" value="P:amino acid activation for nonribosomal peptide biosynthetic process"/>
    <property type="evidence" value="ECO:0007669"/>
    <property type="project" value="TreeGrafter"/>
</dbReference>
<dbReference type="GO" id="GO:0044550">
    <property type="term" value="P:secondary metabolite biosynthetic process"/>
    <property type="evidence" value="ECO:0007669"/>
    <property type="project" value="UniProtKB-ARBA"/>
</dbReference>
<dbReference type="NCBIfam" id="TIGR01733">
    <property type="entry name" value="AA-adenyl-dom"/>
    <property type="match status" value="3"/>
</dbReference>
<proteinExistence type="inferred from homology"/>
<dbReference type="InterPro" id="IPR000873">
    <property type="entry name" value="AMP-dep_synth/lig_dom"/>
</dbReference>
<dbReference type="FunFam" id="1.10.1200.10:FF:000005">
    <property type="entry name" value="Nonribosomal peptide synthetase 1"/>
    <property type="match status" value="1"/>
</dbReference>
<keyword evidence="3" id="KW-0596">Phosphopantetheine</keyword>
<dbReference type="Pfam" id="PF00501">
    <property type="entry name" value="AMP-binding"/>
    <property type="match status" value="3"/>
</dbReference>
<dbReference type="Pfam" id="PF13193">
    <property type="entry name" value="AMP-binding_C"/>
    <property type="match status" value="3"/>
</dbReference>
<dbReference type="Gene3D" id="2.30.38.10">
    <property type="entry name" value="Luciferase, Domain 3"/>
    <property type="match status" value="3"/>
</dbReference>
<dbReference type="GO" id="GO:0003824">
    <property type="term" value="F:catalytic activity"/>
    <property type="evidence" value="ECO:0007669"/>
    <property type="project" value="InterPro"/>
</dbReference>
<dbReference type="CDD" id="cd19543">
    <property type="entry name" value="DCL_NRPS"/>
    <property type="match status" value="3"/>
</dbReference>
<name>A0A7W9M1A4_9PSEU</name>
<dbReference type="CDD" id="cd17652">
    <property type="entry name" value="A_NRPS_CmdD_like"/>
    <property type="match status" value="1"/>
</dbReference>
<evidence type="ECO:0000256" key="3">
    <source>
        <dbReference type="ARBA" id="ARBA00022450"/>
    </source>
</evidence>
<dbReference type="NCBIfam" id="NF003417">
    <property type="entry name" value="PRK04813.1"/>
    <property type="match status" value="3"/>
</dbReference>
<dbReference type="FunFam" id="2.30.38.10:FF:000001">
    <property type="entry name" value="Non-ribosomal peptide synthetase PvdI"/>
    <property type="match status" value="2"/>
</dbReference>
<comment type="caution">
    <text evidence="8">The sequence shown here is derived from an EMBL/GenBank/DDBJ whole genome shotgun (WGS) entry which is preliminary data.</text>
</comment>
<dbReference type="Pfam" id="PF00550">
    <property type="entry name" value="PP-binding"/>
    <property type="match status" value="4"/>
</dbReference>
<dbReference type="SMART" id="SM00823">
    <property type="entry name" value="PKS_PP"/>
    <property type="match status" value="4"/>
</dbReference>
<dbReference type="Gene3D" id="3.30.300.30">
    <property type="match status" value="3"/>
</dbReference>
<dbReference type="CDD" id="cd19540">
    <property type="entry name" value="LCL_NRPS-like"/>
    <property type="match status" value="1"/>
</dbReference>
<dbReference type="InterPro" id="IPR010060">
    <property type="entry name" value="NRPS_synth"/>
</dbReference>
<dbReference type="CDD" id="cd19534">
    <property type="entry name" value="E_NRPS"/>
    <property type="match status" value="1"/>
</dbReference>
<dbReference type="GO" id="GO:0005829">
    <property type="term" value="C:cytosol"/>
    <property type="evidence" value="ECO:0007669"/>
    <property type="project" value="TreeGrafter"/>
</dbReference>
<dbReference type="FunFam" id="3.30.300.30:FF:000010">
    <property type="entry name" value="Enterobactin synthetase component F"/>
    <property type="match status" value="3"/>
</dbReference>
<evidence type="ECO:0000256" key="2">
    <source>
        <dbReference type="ARBA" id="ARBA00006432"/>
    </source>
</evidence>
<dbReference type="InterPro" id="IPR006162">
    <property type="entry name" value="Ppantetheine_attach_site"/>
</dbReference>
<gene>
    <name evidence="8" type="ORF">F4560_003390</name>
</gene>
<dbReference type="InterPro" id="IPR036736">
    <property type="entry name" value="ACP-like_sf"/>
</dbReference>
<dbReference type="FunFam" id="3.40.50.980:FF:000001">
    <property type="entry name" value="Non-ribosomal peptide synthetase"/>
    <property type="match status" value="3"/>
</dbReference>
<dbReference type="GO" id="GO:0017000">
    <property type="term" value="P:antibiotic biosynthetic process"/>
    <property type="evidence" value="ECO:0007669"/>
    <property type="project" value="UniProtKB-KW"/>
</dbReference>
<comment type="cofactor">
    <cofactor evidence="1">
        <name>pantetheine 4'-phosphate</name>
        <dbReference type="ChEBI" id="CHEBI:47942"/>
    </cofactor>
</comment>
<dbReference type="SUPFAM" id="SSF52777">
    <property type="entry name" value="CoA-dependent acyltransferases"/>
    <property type="match status" value="14"/>
</dbReference>
<accession>A0A7W9M1A4</accession>
<dbReference type="PROSITE" id="PS00012">
    <property type="entry name" value="PHOSPHOPANTETHEINE"/>
    <property type="match status" value="4"/>
</dbReference>
<evidence type="ECO:0000256" key="6">
    <source>
        <dbReference type="ARBA" id="ARBA00023194"/>
    </source>
</evidence>
<dbReference type="Pfam" id="PF00668">
    <property type="entry name" value="Condensation"/>
    <property type="match status" value="7"/>
</dbReference>
<dbReference type="PROSITE" id="PS00455">
    <property type="entry name" value="AMP_BINDING"/>
    <property type="match status" value="3"/>
</dbReference>
<dbReference type="GO" id="GO:0008610">
    <property type="term" value="P:lipid biosynthetic process"/>
    <property type="evidence" value="ECO:0007669"/>
    <property type="project" value="UniProtKB-ARBA"/>
</dbReference>
<dbReference type="NCBIfam" id="TIGR01720">
    <property type="entry name" value="NRPS-para261"/>
    <property type="match status" value="3"/>
</dbReference>
<dbReference type="Gene3D" id="3.30.559.10">
    <property type="entry name" value="Chloramphenicol acetyltransferase-like domain"/>
    <property type="match status" value="7"/>
</dbReference>
<keyword evidence="5" id="KW-0677">Repeat</keyword>
<dbReference type="SUPFAM" id="SSF47336">
    <property type="entry name" value="ACP-like"/>
    <property type="match status" value="4"/>
</dbReference>
<dbReference type="InterPro" id="IPR020845">
    <property type="entry name" value="AMP-binding_CS"/>
</dbReference>
<dbReference type="InterPro" id="IPR045851">
    <property type="entry name" value="AMP-bd_C_sf"/>
</dbReference>
<evidence type="ECO:0000313" key="8">
    <source>
        <dbReference type="EMBL" id="MBB5803622.1"/>
    </source>
</evidence>
<dbReference type="InterPro" id="IPR010071">
    <property type="entry name" value="AA_adenyl_dom"/>
</dbReference>
<feature type="domain" description="Carrier" evidence="7">
    <location>
        <begin position="2450"/>
        <end position="2525"/>
    </location>
</feature>
<dbReference type="PROSITE" id="PS50075">
    <property type="entry name" value="CARRIER"/>
    <property type="match status" value="4"/>
</dbReference>
<keyword evidence="4" id="KW-0597">Phosphoprotein</keyword>
<dbReference type="EMBL" id="JACHMO010000001">
    <property type="protein sequence ID" value="MBB5803622.1"/>
    <property type="molecule type" value="Genomic_DNA"/>
</dbReference>
<keyword evidence="6" id="KW-0045">Antibiotic biosynthesis</keyword>
<organism evidence="8 9">
    <name type="scientific">Saccharothrix ecbatanensis</name>
    <dbReference type="NCBI Taxonomy" id="1105145"/>
    <lineage>
        <taxon>Bacteria</taxon>
        <taxon>Bacillati</taxon>
        <taxon>Actinomycetota</taxon>
        <taxon>Actinomycetes</taxon>
        <taxon>Pseudonocardiales</taxon>
        <taxon>Pseudonocardiaceae</taxon>
        <taxon>Saccharothrix</taxon>
    </lineage>
</organism>
<dbReference type="CDD" id="cd05930">
    <property type="entry name" value="A_NRPS"/>
    <property type="match status" value="1"/>
</dbReference>
<protein>
    <submittedName>
        <fullName evidence="8">Amino acid adenylation domain-containing protein/non-ribosomal peptide synthase protein (TIGR01720 family)</fullName>
    </submittedName>
</protein>
<evidence type="ECO:0000259" key="7">
    <source>
        <dbReference type="PROSITE" id="PS50075"/>
    </source>
</evidence>
<evidence type="ECO:0000313" key="9">
    <source>
        <dbReference type="Proteomes" id="UP000552097"/>
    </source>
</evidence>
<dbReference type="Gene3D" id="3.40.50.980">
    <property type="match status" value="6"/>
</dbReference>
<dbReference type="Gene3D" id="3.30.559.30">
    <property type="entry name" value="Nonribosomal peptide synthetase, condensation domain"/>
    <property type="match status" value="7"/>
</dbReference>
<evidence type="ECO:0000256" key="1">
    <source>
        <dbReference type="ARBA" id="ARBA00001957"/>
    </source>
</evidence>
<comment type="similarity">
    <text evidence="2">Belongs to the ATP-dependent AMP-binding enzyme family.</text>
</comment>
<sequence>MKDAAMMKPGPEDILPLSPLQQGLLFHALYDEQGFDVYAVQAVLDLRGPLDVGALRAAAEELPRRHANLRVGFLHPKSGRPVQVVARTVELPWEQTDLTGLDTESRAAEAQRLQAAHQSAKFDLARPPLMRFLLIQLGEQEYRLLFTFHHLLLDGWSMSLLLKEFFELYTGRADLEPAVPYRDYLGWLAGQDMDKAELAWQRALEGIEGPTRLAPADRSRAATVPEQVSFELSEHATAELTARLASRDLTVSSAVHGAWAILLGAVTGSNDVVFGTVASCRPPELPGVERMVGMLVNTLPLRTRLEPGVSLAETLRRLQNDHLDLTSYQYIGLSQVHRTAGHGELFDTCVAFENFPFDMAAMRDVAGDLTITGFDVLDATHYPLYLVAHIWEGRLRLVISHRPEVFGRDDVQAMGDRLVRVLRAVTAEPDQPLGRVEVLSPAERHQVLTVWNETPHSAPATFPELFARQVAATPDAVAVESDEVSLTYAELDERTDRLARHLTAMGVGREDVVAQMLGRSVESVVASVGVMKTGAAYLPIDPDYPADRIAFMLSDARPRVVLTTPERSGSVPHVHGMAVHDVSDLVGRESPAASATPAISPHSPAYLIYTSGSTGVPKGVVVTHHGIASFAATEIDRFAVTPGSRVLQFSSPSFDASVLELCMALLSGAAIIVPGPEILAGEVLAEVLADRRVSHALIPPAALASVPTTSLPDFTSLVVGGEACTAELVERWAPGRRMVNAYGPTESTVAATMSDPLVPGTGVPIGRPVRDTRTYVLDKALRPVVQGVPGELYVAGAGLARGYHQRAGLTAERFVANPFGAKGERMYRTGDVVRWRADGTLEYVGRTDDQVKIRGFRIEPGEIEAVLARRADVTQAAVLVHEDGLGVKRLVAYLAGPADPAELKPYLAGLLPDYMVPALFVKLDELPLTRHGKLDRKALPEPRFEASSGRAPRDERERLLCEIFADVLGLSSRGIGAVSIDDGFFELGGDSIITIQLVSRARKAGLRFSPRDVFTHPTVEALAAVATSTENAPAAPPSDDGVGGLPLTPITHWLKDLGGPVAQFNQAMPVDVPAGLDEQRIAAVLQKFLDHHDALRLRLGVLPEIEEWTLEVAHRGAVTAASCLSRVDVSGDSDEQVEAVAAEHFEVARAGLDPYAGKMVRAVWFDAGDRPGRLLLVIHHLAVDGVSWRILLPQFAAALAAAATGGQVELEPVGTSFRRWSQQLTVSAGEPKRMRELPVWKEILGTDDPLLTDRPLDPGQDKVGSLAELTLRLPAAVTEPLLGQVPAALRAGVNDVLLAALAVAVGGWHRRGPDSSPAVLVALEAHGREQIEPGMDLSTTVGWFTSRYPVRLDPGQGTLIDAVKAVKEQLRATPDNGIGYGMLRYLNARTALALAKFAEPQIAFNYLGRLDNATEEGIGGGAHPDTPLPHSLVVNSFTDGTGLVATWSWPAGLMAEQDVRQVAQAWFDALTTLVAEADGGTALTPSDLPLVSLSQNEIDRLTTGGPRLVDLLPLSPLQEGLLFHAEYEQSTEDVYIARAAMELHGDLDVRALRAAAEALLRRHDNLRAAFRYTEDGRPVQVIPAEAELPWREIDLSGWTARDRRQELDRLLAAERTTRFTLTNPPLLRFTLVRLGDRAHRLMVGAHHLLLDGWSLQVLAAELFELYRSHGDDSALAEVTPYRDYLTWLARQDRDASVSAWRQALDGLPGPALVAPGTADRKALPPGRVVLEVPDQLTTHLNAQARKHGLTVNSVVQGAWGLLLGDFTGSRDVVFGETVSGRPPELPGVETMVGLFTNTVPVRIRFDLDDTLLEIFRRAQGGRADLIAHHHLGLSDIQRAAGHTPLFDTAVVFENFPTAEPAQLSGALTLSDVDTRGDNHYPLGVVVMHDGQRMALNWYHQPDLVDDATVNWIGEQMITLLDAFTETPDTTVRDLGLAVQKPASGRQGPVVPEQDASVADLFQAQAARTPAAVALVSGDTELTYAELNARANRLAHAMIARGVGPEQFVAVVMDRSVDLVVTLLAVLKAGAAYVPVDPAYPADRIAFMLADSAPALLVSTTTVPDSGIPRLRVQQAKGLPDTDPADEDRTRPLRRDHPAYVIYTSGSTGRPKGVVVTHRSVVDYLTWTSRAYPGATGTALVHSPVSFDLTVTALFTPLVVGGTVLLAELAENVGVSARLNGTPCAFMKATPSHLPLLDALPNEFSPVTELLLGGEALLGEALTPWRDKHPDATVWNVYGPTEATVNCTEYRIEPGAPVPSGPVPIGRPQGNVRAYVLDAALCPVALDVTGELYIAGPCLARGYFGRHALTAERFVADPFGPPGERMYRTGDLARWTADGDLVFAGRADDQVKLRGYRIELGEIGAVLAGHHQVATQAVIVRDDQLVAYLVPADGQRVDVPVIRAHAASALPEYMVPDAFVVLESLPLTTNGKLDRAALPAPDRTVGDSVARPLTPQEEILCVLFAEVLGLSEVGPDDDFFTLGGHSLNAIRLISRVRTVFAQSVDVRAVFDAPTPAAFARRIAAGGAWARRPALRAMDRPAEIPLSFAQRRLWYLNTLTGPNGTYNVPIGIAMSGTLDVTALRAALADVVARHESLRTTFPDTDGRPRQHVHRPSRVDVEVVRVDVAGLDEALTAAGARGFDLAAELPLRATLFEVAGTTATEHVLLLNVHHIATDGWSNAPLARDLSVAYTARVSGRAPEFTPLTAQYADYTLWLRELLGAEDDPDSLASRQLDFWEAALAGLPEEPALPVGRPRPQRVGDRGDSVDIEIDASLHARLVQLARDNQVSLFMVVQAALATTLTGLGAGTDIPIGTAVAGRGDQALDEVIGFFVNTLVLRTDTSGDPAFTELLARVRETDLAAYANQDVPFDRLVDMFRAFRGFSPLFQVFLAFQNNTAPELRLPGLTVRPASVDLPVAKVDLGVELSDERGPDGDPAGLTGRVSYRTDLFDRGTVEMITRRLVSVLDSVTADPSAPISRIDGRSGAIPQEWNDTARPVAPSTFPALFEEQVRRVPGRTAVVPDGLPAASLTYEQLNERANQWAHVLIARGARPERLVAVAVARSVDWLAVTLGVLKAGATYLPVDPGHPAERIALLIADSRPALVLTTAAAADQVRQAGVPEPFVIDSDEVRAEAAAAPVTDPLDARRAQPLSPAHPAYVIYTSGSTGRPKGVVVTHAGIASMAGAHAENLVVNEESRVLQAVSPSFDPSIADLAMTLLTGATLVLPSGHHQPVGEELAAIIERNEVTHVQLTAGVVATLPAKPLPTLRTLVAGGEPCLPEKVAQWSAGRRMINVYGPSETTVCATMSEPLSGEVHPPIGRPAWNTRVYVLDAALRPVAAGVEGELYVAGVGLARGYLDRAALTAERFVANPFGPPGSRLYRTGDVVRWNATGALEFVGRADEQVKVRGFRIELGEIEAVLAGHPKVDQVAVGTHEDQNGHRQLAAYVVSGAVRPPKPSGLREYLVKRLPDYLVPATFTVLGELPLNANGKVDRAALPAPVAEAARGGRAPRDEKEKLLAQLVGELLGVASVNIDDGFFELGGDSIISIQLVSRARKAGLAFTAEDVLRHRTVAALAAAATWAGAGSAAPAVSDAGIGEIPLTPVMHWMRERGGPIDHFSQETLLRLPAGCDEQRLTAALQILLDHHDTLRLKLTRRIGNHVWSLESLPRADVRAADLLTTVDVRGLTGEALITVLHEHEKAAQERLSPENGAVLQAVYFDGGAAAHRLLLVMHHLAVDGVSTRILVPDLREAYEAVTAGREPSLQPVVTSFKQWAEGLVAESSRPERIDELTVWTDILGAGDPPLSAQPLNPARDLTRTVRQIEQTLPVASTEPLLARIPALFNTGVNEVLLATLAIAVQRWRDSRGLGGGSSVLIEAEGHGRQAIGGADLSHTVGWFTAAYPVRLDTGADGDLGSAVKLVKEQLAAIPDKGIGFGLLRHLNPQTVPVLARFAGPQVLFNYLGRLEASEEPEIGDWAVIGTELVHQADHPDTPIAHPIGLKLSNLDHVDGLRLQGHWTWPEALFTEDEMLGLTRIWEQVTEELIAHAEQDGVGGWSPSDFPLVRLSQQEVDALAAAHPGLVDVLPVAPLQEGLVFHALYNDKGVDVYTLQLGLDLAGDVDLTALRAAVQALTQRYENLRTGFAHDGLTHPVQFLPAAVRVPWSELDLRDAPPGELERVLAEARAERFDLAKPPLLRCLVLQLGEAEYRLVLTLHHVLLDGWSTPALVDDLMRLYESGGDDSALPVPPPYRRYLTWLTEQDREASEEVWRGELAGLTEPTLLAPVNPDREPRLPEKLTTDLPADLAAGITELAADCGVTVNTVMQTAWALLLSRLTGREDVVFGASVSGRPPEVEDIERMVGLFINTIPVRVAFDAAGSVAETIRGLGERQAALMAHQHLRLVDLQRLTGLGELFDTLLAFQNFPVASDTFDEPKAEDEGVRAVDLHTSDATHYTLTLDAWQAGAGMGYRIGYQPGMFTGSEIERVAAGLRRILAAIVAEPERPVGQVADDELAALWTTLRPELEQRVGAARQQPEPSGPAGDLKAREEILTGLFAEVLGVDEVGLDDDFFELGGDSIVSIQLSSRARKVGLVFTLRDVFVSRTVRELARTAADEQDTNIQERPEDAVGEFPLTPIMLDLIERDGAATRDNLANLLQVPAGIDEVTLARTLQAVVDHHDMLRARLRHDPDNGTGLSVWRMEITPKGSIDAARLITKVDISDVSADDLMTVVVEQQRIAQAELSPENGRMVRAVWFDGGTRRRGRLMLVLHHLVVDGMSLRVLGEDLRSAWAAVSAGDEVALEPVGTSFRRWSRQLSLLAAKQDRVAEFDMWRSVLGTPDPVLADRRVDPTRDVVGSARQIRLVLPAEVTEPLLGRVPAAFNTGVDDVLLTALAMAIGDWRRARGRGDGTALLVGLEGHGRQDVVEGVDVARTVGWFSSAYPVAVDPGTGDVGVALKSVKEQLRAIPDKGIGYGLLRYLNPETAPVLQSFAQPQVGFNYLGRFDATEEVARTEDWATPPEAKETVGGGSDPGKPMTYALSVNALAQDRAGSPQLMTVWSWPGTLFDEEDVRSVAELWFRRLETIVTEAGPGGVTPSDLSLLTLSQDEIDEFESDLA</sequence>
<dbReference type="InterPro" id="IPR009081">
    <property type="entry name" value="PP-bd_ACP"/>
</dbReference>